<evidence type="ECO:0000313" key="7">
    <source>
        <dbReference type="Proteomes" id="UP000051061"/>
    </source>
</evidence>
<evidence type="ECO:0000256" key="4">
    <source>
        <dbReference type="ARBA" id="ARBA00022825"/>
    </source>
</evidence>
<dbReference type="PANTHER" id="PTHR42776:SF27">
    <property type="entry name" value="DIPEPTIDYL PEPTIDASE FAMILY MEMBER 6"/>
    <property type="match status" value="1"/>
</dbReference>
<dbReference type="GO" id="GO:0006508">
    <property type="term" value="P:proteolysis"/>
    <property type="evidence" value="ECO:0007669"/>
    <property type="project" value="UniProtKB-KW"/>
</dbReference>
<dbReference type="InterPro" id="IPR001375">
    <property type="entry name" value="Peptidase_S9_cat"/>
</dbReference>
<dbReference type="Pfam" id="PF07676">
    <property type="entry name" value="PD40"/>
    <property type="match status" value="1"/>
</dbReference>
<sequence>MNESGYLSVEELVSMPTLFSGSISEDGKKVAFVKRTANWKADRYDHTIWIYEKEKNRTGPFMTGRADCTQPLWSPNGEQIAYLSFVEKENQKKQQIIVQTLDSNCSVFVINVKEAIHSFKWAPDGNGIFYRASVNSHEWRKERYKSETDMQYVGKDYQNDGLYYVKLGGDCSTLLTNPDKSHVLQFDVSHDGNKIAYMATPTSDNEESINGELFIVDVKTRETRRLETNKLLGGMVCFSPGDKKICYTASVKNKDSYHNQIQDQTIEIYELDSGKRIQPLINVDSTITPIRWTEKGLFIQWQRKTHYLIGMISKDDGSVEIISKDSDRVVMEAAITKSGEHISYISANHHETFDVYLNGLKVTNENDVFHNRDKSSREIIFWQNHDGDELEGVLSTPVNFDKNKQYPLLMVAHGGPAWASFPIFSGCFNEKYPIEWFVEKGFIVLEPNYRGSSGYGNEFLKANYRKLGFAYYEDVVSGIDFLVEKGMVDEDRVGIMGWSNGGYVSAFCATFSHRFKAASVGGGITNWYTHYVHTDIPSIIRSYFGADPWKEPEIYRKTSPTTYISTASTPILIQHGEKDLRVPLANSYELYKGLKNQGVATDFIVYHGMAYQSEKPSMSVAIMNQNLAWFSHYLLDEEMDGF</sequence>
<dbReference type="Pfam" id="PF00326">
    <property type="entry name" value="Peptidase_S9"/>
    <property type="match status" value="1"/>
</dbReference>
<dbReference type="InterPro" id="IPR029058">
    <property type="entry name" value="AB_hydrolase_fold"/>
</dbReference>
<accession>A0A9D5I0X4</accession>
<dbReference type="GO" id="GO:0004252">
    <property type="term" value="F:serine-type endopeptidase activity"/>
    <property type="evidence" value="ECO:0007669"/>
    <property type="project" value="TreeGrafter"/>
</dbReference>
<dbReference type="SUPFAM" id="SSF53474">
    <property type="entry name" value="alpha/beta-Hydrolases"/>
    <property type="match status" value="1"/>
</dbReference>
<reference evidence="6 7" key="1">
    <citation type="submission" date="2015-09" db="EMBL/GenBank/DDBJ databases">
        <title>Genome sequencing project for genomic taxonomy and phylogenomics of Bacillus-like bacteria.</title>
        <authorList>
            <person name="Liu B."/>
            <person name="Wang J."/>
            <person name="Zhu Y."/>
            <person name="Liu G."/>
            <person name="Chen Q."/>
            <person name="Chen Z."/>
            <person name="Lan J."/>
            <person name="Che J."/>
            <person name="Ge C."/>
            <person name="Shi H."/>
            <person name="Pan Z."/>
            <person name="Liu X."/>
        </authorList>
    </citation>
    <scope>NUCLEOTIDE SEQUENCE [LARGE SCALE GENOMIC DNA]</scope>
    <source>
        <strain evidence="6 7">DSM 19153</strain>
    </source>
</reference>
<dbReference type="InterPro" id="IPR011659">
    <property type="entry name" value="WD40"/>
</dbReference>
<evidence type="ECO:0000256" key="1">
    <source>
        <dbReference type="ARBA" id="ARBA00010040"/>
    </source>
</evidence>
<dbReference type="Gene3D" id="3.40.50.1820">
    <property type="entry name" value="alpha/beta hydrolase"/>
    <property type="match status" value="1"/>
</dbReference>
<comment type="similarity">
    <text evidence="1">Belongs to the peptidase S9C family.</text>
</comment>
<dbReference type="EMBL" id="LJJD01000022">
    <property type="protein sequence ID" value="KQL57020.1"/>
    <property type="molecule type" value="Genomic_DNA"/>
</dbReference>
<dbReference type="InterPro" id="IPR011042">
    <property type="entry name" value="6-blade_b-propeller_TolB-like"/>
</dbReference>
<evidence type="ECO:0000256" key="2">
    <source>
        <dbReference type="ARBA" id="ARBA00022670"/>
    </source>
</evidence>
<dbReference type="Gene3D" id="2.120.10.30">
    <property type="entry name" value="TolB, C-terminal domain"/>
    <property type="match status" value="2"/>
</dbReference>
<dbReference type="Proteomes" id="UP000051061">
    <property type="component" value="Unassembled WGS sequence"/>
</dbReference>
<keyword evidence="4" id="KW-0720">Serine protease</keyword>
<name>A0A9D5I0X4_9BACI</name>
<keyword evidence="3" id="KW-0378">Hydrolase</keyword>
<proteinExistence type="inferred from homology"/>
<dbReference type="PANTHER" id="PTHR42776">
    <property type="entry name" value="SERINE PEPTIDASE S9 FAMILY MEMBER"/>
    <property type="match status" value="1"/>
</dbReference>
<dbReference type="FunFam" id="3.40.50.1820:FF:000028">
    <property type="entry name" value="S9 family peptidase"/>
    <property type="match status" value="1"/>
</dbReference>
<evidence type="ECO:0000313" key="6">
    <source>
        <dbReference type="EMBL" id="KQL57020.1"/>
    </source>
</evidence>
<feature type="domain" description="Peptidase S9 prolyl oligopeptidase catalytic" evidence="5">
    <location>
        <begin position="434"/>
        <end position="634"/>
    </location>
</feature>
<evidence type="ECO:0000259" key="5">
    <source>
        <dbReference type="Pfam" id="PF00326"/>
    </source>
</evidence>
<protein>
    <submittedName>
        <fullName evidence="6">Peptidase S9</fullName>
    </submittedName>
</protein>
<comment type="caution">
    <text evidence="6">The sequence shown here is derived from an EMBL/GenBank/DDBJ whole genome shotgun (WGS) entry which is preliminary data.</text>
</comment>
<gene>
    <name evidence="6" type="ORF">AN965_11255</name>
</gene>
<keyword evidence="2" id="KW-0645">Protease</keyword>
<dbReference type="SUPFAM" id="SSF82171">
    <property type="entry name" value="DPP6 N-terminal domain-like"/>
    <property type="match status" value="1"/>
</dbReference>
<dbReference type="AlphaFoldDB" id="A0A9D5I0X4"/>
<evidence type="ECO:0000256" key="3">
    <source>
        <dbReference type="ARBA" id="ARBA00022801"/>
    </source>
</evidence>
<organism evidence="6 7">
    <name type="scientific">Alkalicoccobacillus plakortidis</name>
    <dbReference type="NCBI Taxonomy" id="444060"/>
    <lineage>
        <taxon>Bacteria</taxon>
        <taxon>Bacillati</taxon>
        <taxon>Bacillota</taxon>
        <taxon>Bacilli</taxon>
        <taxon>Bacillales</taxon>
        <taxon>Bacillaceae</taxon>
        <taxon>Alkalicoccobacillus</taxon>
    </lineage>
</organism>
<keyword evidence="7" id="KW-1185">Reference proteome</keyword>